<dbReference type="OMA" id="EMNIAWR"/>
<dbReference type="Pfam" id="PF23544">
    <property type="entry name" value="AtuA_ferredoxin"/>
    <property type="match status" value="1"/>
</dbReference>
<gene>
    <name evidence="3" type="ORF">PFICI_10014</name>
</gene>
<evidence type="ECO:0000313" key="3">
    <source>
        <dbReference type="EMBL" id="ETS77952.1"/>
    </source>
</evidence>
<dbReference type="EMBL" id="KI912115">
    <property type="protein sequence ID" value="ETS77952.1"/>
    <property type="molecule type" value="Genomic_DNA"/>
</dbReference>
<dbReference type="RefSeq" id="XP_007836786.1">
    <property type="nucleotide sequence ID" value="XM_007838595.1"/>
</dbReference>
<dbReference type="KEGG" id="pfy:PFICI_10014"/>
<name>W3WXT9_PESFW</name>
<feature type="domain" description="Acyclic terpene utilisation N-terminal" evidence="1">
    <location>
        <begin position="15"/>
        <end position="456"/>
    </location>
</feature>
<protein>
    <recommendedName>
        <fullName evidence="5">DUF1446 domain-containing protein</fullName>
    </recommendedName>
</protein>
<dbReference type="InterPro" id="IPR010839">
    <property type="entry name" value="AtuA_N"/>
</dbReference>
<sequence>MNPSHPTKEKQHCPIRIGNASGAIGDGIDQVYKLAKSGKVDAITADYLAEFNIAWKAIELSQYPDLGYESNFLEQLAWENGDAARIVAEKRIKIVHDGGALNPKGLAIKVDEYFKNLGILDVKVAAVTGDDVTERLRDNQLGTIKHLDKAGTLLDARKEDILAANAYTGHSGIVRALEEGADIVICGRCCDASPVTGLASWWHGWGHTEYDKLASSLMAGHLIECGAYVTGGNFCGAQEIEQLHHVGYPIAEISEDGAVIITKPPNTNGAVTVDTCKAQLLYEIQGPIYLNPDVVADIEQAHLEQVGKDRVRLSGIKGSAPPPTTKLAVCLLGGWQAEISGYCAGLDTDFKFKLIKDQVQRQIDPDDFTTFSIEKYGAPSSNPLSQAESTIQIRLFAQSPKKEAMMQFRRAIFYNGMQGYCGLHLSMDWRTMEPKPYVKYFPALIPQSEIPLQVEMMGTEKRAIDVEARQRFDCAPTAPTQRNYEVKSPIDINASWPQATLRPLGDLVFARSGDKGGNANVGFWVRDERAWPWLQSFLSSDRLIDLLGDDWNNKYDIERCEFPFLQAVHFVVKDILQDGVSSSSILDGFGKSFGEFLRARHVALPNELVEMEDDLRIQSRKHHFEPRL</sequence>
<dbReference type="AlphaFoldDB" id="W3WXT9"/>
<dbReference type="Proteomes" id="UP000030651">
    <property type="component" value="Unassembled WGS sequence"/>
</dbReference>
<evidence type="ECO:0008006" key="5">
    <source>
        <dbReference type="Google" id="ProtNLM"/>
    </source>
</evidence>
<accession>W3WXT9</accession>
<keyword evidence="4" id="KW-1185">Reference proteome</keyword>
<evidence type="ECO:0000313" key="4">
    <source>
        <dbReference type="Proteomes" id="UP000030651"/>
    </source>
</evidence>
<dbReference type="eggNOG" id="ENOG502QS8D">
    <property type="taxonomic scope" value="Eukaryota"/>
</dbReference>
<dbReference type="PANTHER" id="PTHR47585">
    <property type="match status" value="1"/>
</dbReference>
<evidence type="ECO:0000259" key="1">
    <source>
        <dbReference type="Pfam" id="PF07287"/>
    </source>
</evidence>
<organism evidence="3 4">
    <name type="scientific">Pestalotiopsis fici (strain W106-1 / CGMCC3.15140)</name>
    <dbReference type="NCBI Taxonomy" id="1229662"/>
    <lineage>
        <taxon>Eukaryota</taxon>
        <taxon>Fungi</taxon>
        <taxon>Dikarya</taxon>
        <taxon>Ascomycota</taxon>
        <taxon>Pezizomycotina</taxon>
        <taxon>Sordariomycetes</taxon>
        <taxon>Xylariomycetidae</taxon>
        <taxon>Amphisphaeriales</taxon>
        <taxon>Sporocadaceae</taxon>
        <taxon>Pestalotiopsis</taxon>
    </lineage>
</organism>
<dbReference type="GeneID" id="19275027"/>
<dbReference type="HOGENOM" id="CLU_012617_0_0_1"/>
<proteinExistence type="predicted"/>
<dbReference type="InterPro" id="IPR056362">
    <property type="entry name" value="AtuA-like_ferredoxin_dom"/>
</dbReference>
<dbReference type="Pfam" id="PF07287">
    <property type="entry name" value="AtuA"/>
    <property type="match status" value="1"/>
</dbReference>
<feature type="domain" description="AtuA-like ferredoxin-fold" evidence="2">
    <location>
        <begin position="503"/>
        <end position="601"/>
    </location>
</feature>
<evidence type="ECO:0000259" key="2">
    <source>
        <dbReference type="Pfam" id="PF23544"/>
    </source>
</evidence>
<dbReference type="InParanoid" id="W3WXT9"/>
<dbReference type="PANTHER" id="PTHR47585:SF1">
    <property type="entry name" value="DUF1446 DOMAIN-CONTAINING PROTEIN"/>
    <property type="match status" value="1"/>
</dbReference>
<reference evidence="4" key="1">
    <citation type="journal article" date="2015" name="BMC Genomics">
        <title>Genomic and transcriptomic analysis of the endophytic fungus Pestalotiopsis fici reveals its lifestyle and high potential for synthesis of natural products.</title>
        <authorList>
            <person name="Wang X."/>
            <person name="Zhang X."/>
            <person name="Liu L."/>
            <person name="Xiang M."/>
            <person name="Wang W."/>
            <person name="Sun X."/>
            <person name="Che Y."/>
            <person name="Guo L."/>
            <person name="Liu G."/>
            <person name="Guo L."/>
            <person name="Wang C."/>
            <person name="Yin W.B."/>
            <person name="Stadler M."/>
            <person name="Zhang X."/>
            <person name="Liu X."/>
        </authorList>
    </citation>
    <scope>NUCLEOTIDE SEQUENCE [LARGE SCALE GENOMIC DNA]</scope>
    <source>
        <strain evidence="4">W106-1 / CGMCC3.15140</strain>
    </source>
</reference>
<dbReference type="OrthoDB" id="10265871at2759"/>